<sequence>MEHKREKMVDALQDCPVIAALKSDAGLEKAVRSDCTTVFFLYGTILNIASHVERVKQTGKIVFVHADLIEGLTARDITADFIAQNTQADGIISTRPNIIRRAKALGLLTIQRFFLFDSLSFENVLRQSSNADAVDLLPGTMPRVLERLKPQIRQPIIASGLLADKQDVVAALSAGAQAVSTTKPELWEI</sequence>
<organism evidence="1 2">
    <name type="scientific">Agathobaculum hominis</name>
    <dbReference type="NCBI Taxonomy" id="2763014"/>
    <lineage>
        <taxon>Bacteria</taxon>
        <taxon>Bacillati</taxon>
        <taxon>Bacillota</taxon>
        <taxon>Clostridia</taxon>
        <taxon>Eubacteriales</taxon>
        <taxon>Butyricicoccaceae</taxon>
        <taxon>Agathobaculum</taxon>
    </lineage>
</organism>
<evidence type="ECO:0000313" key="2">
    <source>
        <dbReference type="Proteomes" id="UP000641741"/>
    </source>
</evidence>
<evidence type="ECO:0000313" key="1">
    <source>
        <dbReference type="EMBL" id="MBC5695129.1"/>
    </source>
</evidence>
<keyword evidence="2" id="KW-1185">Reference proteome</keyword>
<dbReference type="InterPro" id="IPR006699">
    <property type="entry name" value="GlpP"/>
</dbReference>
<reference evidence="1 2" key="1">
    <citation type="submission" date="2020-08" db="EMBL/GenBank/DDBJ databases">
        <title>Genome public.</title>
        <authorList>
            <person name="Liu C."/>
            <person name="Sun Q."/>
        </authorList>
    </citation>
    <scope>NUCLEOTIDE SEQUENCE [LARGE SCALE GENOMIC DNA]</scope>
    <source>
        <strain evidence="1 2">M2</strain>
    </source>
</reference>
<dbReference type="PIRSF" id="PIRSF016897">
    <property type="entry name" value="GlpP"/>
    <property type="match status" value="1"/>
</dbReference>
<dbReference type="PANTHER" id="PTHR35787">
    <property type="entry name" value="GLYCEROL UPTAKE OPERON ANTITERMINATOR REGULATORY PROTEIN"/>
    <property type="match status" value="1"/>
</dbReference>
<dbReference type="EMBL" id="JACOPK010000003">
    <property type="protein sequence ID" value="MBC5695129.1"/>
    <property type="molecule type" value="Genomic_DNA"/>
</dbReference>
<comment type="caution">
    <text evidence="1">The sequence shown here is derived from an EMBL/GenBank/DDBJ whole genome shotgun (WGS) entry which is preliminary data.</text>
</comment>
<dbReference type="Pfam" id="PF04309">
    <property type="entry name" value="G3P_antiterm"/>
    <property type="match status" value="1"/>
</dbReference>
<proteinExistence type="predicted"/>
<name>A0ABR7GLD9_9FIRM</name>
<accession>A0ABR7GLD9</accession>
<dbReference type="Gene3D" id="3.20.20.70">
    <property type="entry name" value="Aldolase class I"/>
    <property type="match status" value="1"/>
</dbReference>
<dbReference type="PANTHER" id="PTHR35787:SF1">
    <property type="entry name" value="GLYCEROL UPTAKE OPERON ANTITERMINATOR REGULATORY PROTEIN"/>
    <property type="match status" value="1"/>
</dbReference>
<dbReference type="RefSeq" id="WP_186969423.1">
    <property type="nucleotide sequence ID" value="NZ_JACOPK010000003.1"/>
</dbReference>
<dbReference type="Proteomes" id="UP000641741">
    <property type="component" value="Unassembled WGS sequence"/>
</dbReference>
<dbReference type="SUPFAM" id="SSF110391">
    <property type="entry name" value="GlpP-like"/>
    <property type="match status" value="1"/>
</dbReference>
<gene>
    <name evidence="1" type="ORF">H8S02_04105</name>
</gene>
<protein>
    <submittedName>
        <fullName evidence="1">Glycerol-3-phosphate responsive antiterminator</fullName>
    </submittedName>
</protein>
<dbReference type="InterPro" id="IPR013785">
    <property type="entry name" value="Aldolase_TIM"/>
</dbReference>